<comment type="caution">
    <text evidence="1">The sequence shown here is derived from an EMBL/GenBank/DDBJ whole genome shotgun (WGS) entry which is preliminary data.</text>
</comment>
<dbReference type="OrthoDB" id="527344at2759"/>
<evidence type="ECO:0000313" key="2">
    <source>
        <dbReference type="Proteomes" id="UP000237105"/>
    </source>
</evidence>
<evidence type="ECO:0000313" key="1">
    <source>
        <dbReference type="EMBL" id="PON31169.1"/>
    </source>
</evidence>
<dbReference type="Proteomes" id="UP000237105">
    <property type="component" value="Unassembled WGS sequence"/>
</dbReference>
<protein>
    <submittedName>
        <fullName evidence="1">Uncharacterized protein</fullName>
    </submittedName>
</protein>
<sequence>MAALHGISYLFIQNLAQNKHFGCSTSNSTDSREDSDLNICESIAAENLLKV</sequence>
<dbReference type="AlphaFoldDB" id="A0A2P5A3W6"/>
<keyword evidence="2" id="KW-1185">Reference proteome</keyword>
<gene>
    <name evidence="1" type="ORF">PanWU01x14_371980</name>
</gene>
<reference evidence="2" key="1">
    <citation type="submission" date="2016-06" db="EMBL/GenBank/DDBJ databases">
        <title>Parallel loss of symbiosis genes in relatives of nitrogen-fixing non-legume Parasponia.</title>
        <authorList>
            <person name="Van Velzen R."/>
            <person name="Holmer R."/>
            <person name="Bu F."/>
            <person name="Rutten L."/>
            <person name="Van Zeijl A."/>
            <person name="Liu W."/>
            <person name="Santuari L."/>
            <person name="Cao Q."/>
            <person name="Sharma T."/>
            <person name="Shen D."/>
            <person name="Roswanjaya Y."/>
            <person name="Wardhani T."/>
            <person name="Kalhor M.S."/>
            <person name="Jansen J."/>
            <person name="Van den Hoogen J."/>
            <person name="Gungor B."/>
            <person name="Hartog M."/>
            <person name="Hontelez J."/>
            <person name="Verver J."/>
            <person name="Yang W.-C."/>
            <person name="Schijlen E."/>
            <person name="Repin R."/>
            <person name="Schilthuizen M."/>
            <person name="Schranz E."/>
            <person name="Heidstra R."/>
            <person name="Miyata K."/>
            <person name="Fedorova E."/>
            <person name="Kohlen W."/>
            <person name="Bisseling T."/>
            <person name="Smit S."/>
            <person name="Geurts R."/>
        </authorList>
    </citation>
    <scope>NUCLEOTIDE SEQUENCE [LARGE SCALE GENOMIC DNA]</scope>
    <source>
        <strain evidence="2">cv. WU1-14</strain>
    </source>
</reference>
<name>A0A2P5A3W6_PARAD</name>
<accession>A0A2P5A3W6</accession>
<dbReference type="EMBL" id="JXTB01001437">
    <property type="protein sequence ID" value="PON31169.1"/>
    <property type="molecule type" value="Genomic_DNA"/>
</dbReference>
<proteinExistence type="predicted"/>
<organism evidence="1 2">
    <name type="scientific">Parasponia andersonii</name>
    <name type="common">Sponia andersonii</name>
    <dbReference type="NCBI Taxonomy" id="3476"/>
    <lineage>
        <taxon>Eukaryota</taxon>
        <taxon>Viridiplantae</taxon>
        <taxon>Streptophyta</taxon>
        <taxon>Embryophyta</taxon>
        <taxon>Tracheophyta</taxon>
        <taxon>Spermatophyta</taxon>
        <taxon>Magnoliopsida</taxon>
        <taxon>eudicotyledons</taxon>
        <taxon>Gunneridae</taxon>
        <taxon>Pentapetalae</taxon>
        <taxon>rosids</taxon>
        <taxon>fabids</taxon>
        <taxon>Rosales</taxon>
        <taxon>Cannabaceae</taxon>
        <taxon>Parasponia</taxon>
    </lineage>
</organism>